<dbReference type="GO" id="GO:0005524">
    <property type="term" value="F:ATP binding"/>
    <property type="evidence" value="ECO:0007669"/>
    <property type="project" value="InterPro"/>
</dbReference>
<dbReference type="Gene3D" id="3.40.50.1000">
    <property type="entry name" value="HAD superfamily/HAD-like"/>
    <property type="match status" value="1"/>
</dbReference>
<proteinExistence type="predicted"/>
<dbReference type="GO" id="GO:0005507">
    <property type="term" value="F:copper ion binding"/>
    <property type="evidence" value="ECO:0007669"/>
    <property type="project" value="TreeGrafter"/>
</dbReference>
<evidence type="ECO:0000313" key="3">
    <source>
        <dbReference type="EMBL" id="MPM49193.1"/>
    </source>
</evidence>
<dbReference type="PRINTS" id="PR00119">
    <property type="entry name" value="CATATPASE"/>
</dbReference>
<dbReference type="EMBL" id="VSSQ01012418">
    <property type="protein sequence ID" value="MPM49193.1"/>
    <property type="molecule type" value="Genomic_DNA"/>
</dbReference>
<dbReference type="NCBIfam" id="TIGR01494">
    <property type="entry name" value="ATPase_P-type"/>
    <property type="match status" value="1"/>
</dbReference>
<keyword evidence="1" id="KW-1278">Translocase</keyword>
<protein>
    <submittedName>
        <fullName evidence="3">Putative copper-transporting ATPase PacS</fullName>
    </submittedName>
</protein>
<dbReference type="PRINTS" id="PR00120">
    <property type="entry name" value="HATPASE"/>
</dbReference>
<reference evidence="3" key="1">
    <citation type="submission" date="2019-08" db="EMBL/GenBank/DDBJ databases">
        <authorList>
            <person name="Kucharzyk K."/>
            <person name="Murdoch R.W."/>
            <person name="Higgins S."/>
            <person name="Loffler F."/>
        </authorList>
    </citation>
    <scope>NUCLEOTIDE SEQUENCE</scope>
</reference>
<feature type="transmembrane region" description="Helical" evidence="2">
    <location>
        <begin position="82"/>
        <end position="104"/>
    </location>
</feature>
<keyword evidence="2" id="KW-1133">Transmembrane helix</keyword>
<accession>A0A645AEC4</accession>
<keyword evidence="2" id="KW-0812">Transmembrane</keyword>
<feature type="transmembrane region" description="Helical" evidence="2">
    <location>
        <begin position="110"/>
        <end position="129"/>
    </location>
</feature>
<name>A0A645AEC4_9ZZZZ</name>
<dbReference type="InterPro" id="IPR001757">
    <property type="entry name" value="P_typ_ATPase"/>
</dbReference>
<dbReference type="InterPro" id="IPR023214">
    <property type="entry name" value="HAD_sf"/>
</dbReference>
<dbReference type="Pfam" id="PF00702">
    <property type="entry name" value="Hydrolase"/>
    <property type="match status" value="1"/>
</dbReference>
<dbReference type="PANTHER" id="PTHR43520:SF8">
    <property type="entry name" value="P-TYPE CU(+) TRANSPORTER"/>
    <property type="match status" value="1"/>
</dbReference>
<organism evidence="3">
    <name type="scientific">bioreactor metagenome</name>
    <dbReference type="NCBI Taxonomy" id="1076179"/>
    <lineage>
        <taxon>unclassified sequences</taxon>
        <taxon>metagenomes</taxon>
        <taxon>ecological metagenomes</taxon>
    </lineage>
</organism>
<evidence type="ECO:0000256" key="1">
    <source>
        <dbReference type="ARBA" id="ARBA00022967"/>
    </source>
</evidence>
<dbReference type="GO" id="GO:0016887">
    <property type="term" value="F:ATP hydrolysis activity"/>
    <property type="evidence" value="ECO:0007669"/>
    <property type="project" value="InterPro"/>
</dbReference>
<dbReference type="InterPro" id="IPR036412">
    <property type="entry name" value="HAD-like_sf"/>
</dbReference>
<sequence>MPKDKSEVIKKLRSEGRRVAMVGDGINDAPALACADVGISVGNGSDIAIDSADIVLMRGDLTEVNFMISYSARVAVNIKQNLFWAFFYNMLGIPLAAGALFIPFGLMLNPMISAAAMSLSSLFVVTNALRLTKDRNKR</sequence>
<keyword evidence="2" id="KW-0472">Membrane</keyword>
<dbReference type="GO" id="GO:0043682">
    <property type="term" value="F:P-type divalent copper transporter activity"/>
    <property type="evidence" value="ECO:0007669"/>
    <property type="project" value="TreeGrafter"/>
</dbReference>
<dbReference type="GO" id="GO:0016020">
    <property type="term" value="C:membrane"/>
    <property type="evidence" value="ECO:0007669"/>
    <property type="project" value="InterPro"/>
</dbReference>
<dbReference type="GO" id="GO:0055070">
    <property type="term" value="P:copper ion homeostasis"/>
    <property type="evidence" value="ECO:0007669"/>
    <property type="project" value="TreeGrafter"/>
</dbReference>
<dbReference type="SUPFAM" id="SSF56784">
    <property type="entry name" value="HAD-like"/>
    <property type="match status" value="1"/>
</dbReference>
<comment type="caution">
    <text evidence="3">The sequence shown here is derived from an EMBL/GenBank/DDBJ whole genome shotgun (WGS) entry which is preliminary data.</text>
</comment>
<dbReference type="PANTHER" id="PTHR43520">
    <property type="entry name" value="ATP7, ISOFORM B"/>
    <property type="match status" value="1"/>
</dbReference>
<gene>
    <name evidence="3" type="primary">pacS_10</name>
    <name evidence="3" type="ORF">SDC9_95921</name>
</gene>
<evidence type="ECO:0000256" key="2">
    <source>
        <dbReference type="SAM" id="Phobius"/>
    </source>
</evidence>
<dbReference type="AlphaFoldDB" id="A0A645AEC4"/>